<proteinExistence type="predicted"/>
<comment type="caution">
    <text evidence="1">The sequence shown here is derived from an EMBL/GenBank/DDBJ whole genome shotgun (WGS) entry which is preliminary data.</text>
</comment>
<evidence type="ECO:0000313" key="1">
    <source>
        <dbReference type="EMBL" id="KAI7741282.1"/>
    </source>
</evidence>
<evidence type="ECO:0000313" key="2">
    <source>
        <dbReference type="Proteomes" id="UP001206925"/>
    </source>
</evidence>
<gene>
    <name evidence="1" type="ORF">M8C21_021610</name>
</gene>
<name>A0AAD5GG79_AMBAR</name>
<dbReference type="Proteomes" id="UP001206925">
    <property type="component" value="Unassembled WGS sequence"/>
</dbReference>
<accession>A0AAD5GG79</accession>
<keyword evidence="2" id="KW-1185">Reference proteome</keyword>
<reference evidence="1" key="1">
    <citation type="submission" date="2022-06" db="EMBL/GenBank/DDBJ databases">
        <title>Uncovering the hologenomic basis of an extraordinary plant invasion.</title>
        <authorList>
            <person name="Bieker V.C."/>
            <person name="Martin M.D."/>
            <person name="Gilbert T."/>
            <person name="Hodgins K."/>
            <person name="Battlay P."/>
            <person name="Petersen B."/>
            <person name="Wilson J."/>
        </authorList>
    </citation>
    <scope>NUCLEOTIDE SEQUENCE</scope>
    <source>
        <strain evidence="1">AA19_3_7</strain>
        <tissue evidence="1">Leaf</tissue>
    </source>
</reference>
<dbReference type="EMBL" id="JAMZMK010008223">
    <property type="protein sequence ID" value="KAI7741282.1"/>
    <property type="molecule type" value="Genomic_DNA"/>
</dbReference>
<dbReference type="AlphaFoldDB" id="A0AAD5GG79"/>
<organism evidence="1 2">
    <name type="scientific">Ambrosia artemisiifolia</name>
    <name type="common">Common ragweed</name>
    <dbReference type="NCBI Taxonomy" id="4212"/>
    <lineage>
        <taxon>Eukaryota</taxon>
        <taxon>Viridiplantae</taxon>
        <taxon>Streptophyta</taxon>
        <taxon>Embryophyta</taxon>
        <taxon>Tracheophyta</taxon>
        <taxon>Spermatophyta</taxon>
        <taxon>Magnoliopsida</taxon>
        <taxon>eudicotyledons</taxon>
        <taxon>Gunneridae</taxon>
        <taxon>Pentapetalae</taxon>
        <taxon>asterids</taxon>
        <taxon>campanulids</taxon>
        <taxon>Asterales</taxon>
        <taxon>Asteraceae</taxon>
        <taxon>Asteroideae</taxon>
        <taxon>Heliantheae alliance</taxon>
        <taxon>Heliantheae</taxon>
        <taxon>Ambrosia</taxon>
    </lineage>
</organism>
<sequence>MVGQLLMTAGVVEEIATIKTVVMYRNLGLVVMYLNLFIGDSHSVYLEQPGLEVKKLTRKHSG</sequence>
<protein>
    <submittedName>
        <fullName evidence="1">Uncharacterized protein</fullName>
    </submittedName>
</protein>